<dbReference type="RefSeq" id="WP_317834722.1">
    <property type="nucleotide sequence ID" value="NZ_CP136920.1"/>
</dbReference>
<evidence type="ECO:0000313" key="2">
    <source>
        <dbReference type="EMBL" id="WOO42225.1"/>
    </source>
</evidence>
<dbReference type="SUPFAM" id="SSF54593">
    <property type="entry name" value="Glyoxalase/Bleomycin resistance protein/Dihydroxybiphenyl dioxygenase"/>
    <property type="match status" value="1"/>
</dbReference>
<feature type="domain" description="VOC" evidence="1">
    <location>
        <begin position="5"/>
        <end position="119"/>
    </location>
</feature>
<sequence length="120" mass="13168">MKVTEIAFVGNPVTDIKRARDFYERILGLDAGEIDEEIAEGQYWIEYAIGDQTLAISNTWEPSGASGPSAALEVDDFDAAMAHLKQEGVNIILEKLETPVCFMGLITDPDGNGLTIHKRK</sequence>
<dbReference type="PROSITE" id="PS51819">
    <property type="entry name" value="VOC"/>
    <property type="match status" value="1"/>
</dbReference>
<dbReference type="InterPro" id="IPR004360">
    <property type="entry name" value="Glyas_Fos-R_dOase_dom"/>
</dbReference>
<dbReference type="InterPro" id="IPR029068">
    <property type="entry name" value="Glyas_Bleomycin-R_OHBP_Dase"/>
</dbReference>
<keyword evidence="3" id="KW-1185">Reference proteome</keyword>
<dbReference type="InterPro" id="IPR037523">
    <property type="entry name" value="VOC_core"/>
</dbReference>
<gene>
    <name evidence="2" type="ORF">RZN69_03925</name>
</gene>
<reference evidence="2 3" key="1">
    <citation type="submission" date="2023-10" db="EMBL/GenBank/DDBJ databases">
        <title>Rubellicoccus peritrichatus gen. nov., sp. nov., isolated from an algae of coral reef tank.</title>
        <authorList>
            <person name="Luo J."/>
        </authorList>
    </citation>
    <scope>NUCLEOTIDE SEQUENCE [LARGE SCALE GENOMIC DNA]</scope>
    <source>
        <strain evidence="2 3">CR14</strain>
    </source>
</reference>
<dbReference type="Pfam" id="PF00903">
    <property type="entry name" value="Glyoxalase"/>
    <property type="match status" value="1"/>
</dbReference>
<evidence type="ECO:0000313" key="3">
    <source>
        <dbReference type="Proteomes" id="UP001304300"/>
    </source>
</evidence>
<dbReference type="EMBL" id="CP136920">
    <property type="protein sequence ID" value="WOO42225.1"/>
    <property type="molecule type" value="Genomic_DNA"/>
</dbReference>
<accession>A0AAQ3QWV2</accession>
<evidence type="ECO:0000259" key="1">
    <source>
        <dbReference type="PROSITE" id="PS51819"/>
    </source>
</evidence>
<name>A0AAQ3QWV2_9BACT</name>
<protein>
    <submittedName>
        <fullName evidence="2">VOC family protein</fullName>
    </submittedName>
</protein>
<dbReference type="Proteomes" id="UP001304300">
    <property type="component" value="Chromosome"/>
</dbReference>
<dbReference type="AlphaFoldDB" id="A0AAQ3QWV2"/>
<dbReference type="KEGG" id="puo:RZN69_03925"/>
<proteinExistence type="predicted"/>
<organism evidence="2 3">
    <name type="scientific">Rubellicoccus peritrichatus</name>
    <dbReference type="NCBI Taxonomy" id="3080537"/>
    <lineage>
        <taxon>Bacteria</taxon>
        <taxon>Pseudomonadati</taxon>
        <taxon>Verrucomicrobiota</taxon>
        <taxon>Opitutia</taxon>
        <taxon>Puniceicoccales</taxon>
        <taxon>Cerasicoccaceae</taxon>
        <taxon>Rubellicoccus</taxon>
    </lineage>
</organism>
<dbReference type="Gene3D" id="3.10.180.10">
    <property type="entry name" value="2,3-Dihydroxybiphenyl 1,2-Dioxygenase, domain 1"/>
    <property type="match status" value="1"/>
</dbReference>